<feature type="region of interest" description="Disordered" evidence="1">
    <location>
        <begin position="63"/>
        <end position="85"/>
    </location>
</feature>
<sequence>MKVHENWARFTEEVDEAVPLGVGMQRWRIAGGGGSTKMNWDMEDSTRVDINRCSSEDVSRMVLKGDPEGSKYGSDTSNECSTSGQEDIKNLIRDSPVLISDGDGMSGSGESGPAISNIGIASRDSGW</sequence>
<organism evidence="2 3">
    <name type="scientific">Dreissena polymorpha</name>
    <name type="common">Zebra mussel</name>
    <name type="synonym">Mytilus polymorpha</name>
    <dbReference type="NCBI Taxonomy" id="45954"/>
    <lineage>
        <taxon>Eukaryota</taxon>
        <taxon>Metazoa</taxon>
        <taxon>Spiralia</taxon>
        <taxon>Lophotrochozoa</taxon>
        <taxon>Mollusca</taxon>
        <taxon>Bivalvia</taxon>
        <taxon>Autobranchia</taxon>
        <taxon>Heteroconchia</taxon>
        <taxon>Euheterodonta</taxon>
        <taxon>Imparidentia</taxon>
        <taxon>Neoheterodontei</taxon>
        <taxon>Myida</taxon>
        <taxon>Dreissenoidea</taxon>
        <taxon>Dreissenidae</taxon>
        <taxon>Dreissena</taxon>
    </lineage>
</organism>
<reference evidence="2" key="1">
    <citation type="journal article" date="2019" name="bioRxiv">
        <title>The Genome of the Zebra Mussel, Dreissena polymorpha: A Resource for Invasive Species Research.</title>
        <authorList>
            <person name="McCartney M.A."/>
            <person name="Auch B."/>
            <person name="Kono T."/>
            <person name="Mallez S."/>
            <person name="Zhang Y."/>
            <person name="Obille A."/>
            <person name="Becker A."/>
            <person name="Abrahante J.E."/>
            <person name="Garbe J."/>
            <person name="Badalamenti J.P."/>
            <person name="Herman A."/>
            <person name="Mangelson H."/>
            <person name="Liachko I."/>
            <person name="Sullivan S."/>
            <person name="Sone E.D."/>
            <person name="Koren S."/>
            <person name="Silverstein K.A.T."/>
            <person name="Beckman K.B."/>
            <person name="Gohl D.M."/>
        </authorList>
    </citation>
    <scope>NUCLEOTIDE SEQUENCE</scope>
    <source>
        <strain evidence="2">Duluth1</strain>
        <tissue evidence="2">Whole animal</tissue>
    </source>
</reference>
<proteinExistence type="predicted"/>
<name>A0A9D4IKZ5_DREPO</name>
<reference evidence="2" key="2">
    <citation type="submission" date="2020-11" db="EMBL/GenBank/DDBJ databases">
        <authorList>
            <person name="McCartney M.A."/>
            <person name="Auch B."/>
            <person name="Kono T."/>
            <person name="Mallez S."/>
            <person name="Becker A."/>
            <person name="Gohl D.M."/>
            <person name="Silverstein K.A.T."/>
            <person name="Koren S."/>
            <person name="Bechman K.B."/>
            <person name="Herman A."/>
            <person name="Abrahante J.E."/>
            <person name="Garbe J."/>
        </authorList>
    </citation>
    <scope>NUCLEOTIDE SEQUENCE</scope>
    <source>
        <strain evidence="2">Duluth1</strain>
        <tissue evidence="2">Whole animal</tissue>
    </source>
</reference>
<protein>
    <submittedName>
        <fullName evidence="2">Uncharacterized protein</fullName>
    </submittedName>
</protein>
<gene>
    <name evidence="2" type="ORF">DPMN_176800</name>
</gene>
<keyword evidence="3" id="KW-1185">Reference proteome</keyword>
<accession>A0A9D4IKZ5</accession>
<feature type="region of interest" description="Disordered" evidence="1">
    <location>
        <begin position="97"/>
        <end position="127"/>
    </location>
</feature>
<evidence type="ECO:0000256" key="1">
    <source>
        <dbReference type="SAM" id="MobiDB-lite"/>
    </source>
</evidence>
<dbReference type="Proteomes" id="UP000828390">
    <property type="component" value="Unassembled WGS sequence"/>
</dbReference>
<dbReference type="AlphaFoldDB" id="A0A9D4IKZ5"/>
<dbReference type="EMBL" id="JAIWYP010000009">
    <property type="protein sequence ID" value="KAH3775398.1"/>
    <property type="molecule type" value="Genomic_DNA"/>
</dbReference>
<evidence type="ECO:0000313" key="3">
    <source>
        <dbReference type="Proteomes" id="UP000828390"/>
    </source>
</evidence>
<feature type="compositionally biased region" description="Polar residues" evidence="1">
    <location>
        <begin position="73"/>
        <end position="85"/>
    </location>
</feature>
<comment type="caution">
    <text evidence="2">The sequence shown here is derived from an EMBL/GenBank/DDBJ whole genome shotgun (WGS) entry which is preliminary data.</text>
</comment>
<evidence type="ECO:0000313" key="2">
    <source>
        <dbReference type="EMBL" id="KAH3775398.1"/>
    </source>
</evidence>